<proteinExistence type="predicted"/>
<dbReference type="Proteomes" id="UP000054144">
    <property type="component" value="Unassembled WGS sequence"/>
</dbReference>
<name>A0A0D6ZZS2_9AGAR</name>
<keyword evidence="2" id="KW-1185">Reference proteome</keyword>
<dbReference type="EMBL" id="KN882131">
    <property type="protein sequence ID" value="KIY43053.1"/>
    <property type="molecule type" value="Genomic_DNA"/>
</dbReference>
<evidence type="ECO:0000313" key="2">
    <source>
        <dbReference type="Proteomes" id="UP000054144"/>
    </source>
</evidence>
<protein>
    <submittedName>
        <fullName evidence="1">Uncharacterized protein</fullName>
    </submittedName>
</protein>
<gene>
    <name evidence="1" type="ORF">FISHEDRAFT_78884</name>
</gene>
<sequence>MSFAVLLNASPTLRAPGGCATTWGGLEQAVFATPRFIDCVSHAEHAPLRCAVDSISYTFGNPIKQAYLAALQNLAAQECAKMWAPGGVCAFLPLSVQQDNRYKISPATQPRWQLTYVEDGAIFPPLPKNDDESNLKAMSEACR</sequence>
<accession>A0A0D6ZZS2</accession>
<dbReference type="AlphaFoldDB" id="A0A0D6ZZS2"/>
<evidence type="ECO:0000313" key="1">
    <source>
        <dbReference type="EMBL" id="KIY43053.1"/>
    </source>
</evidence>
<reference evidence="1 2" key="1">
    <citation type="journal article" date="2015" name="Fungal Genet. Biol.">
        <title>Evolution of novel wood decay mechanisms in Agaricales revealed by the genome sequences of Fistulina hepatica and Cylindrobasidium torrendii.</title>
        <authorList>
            <person name="Floudas D."/>
            <person name="Held B.W."/>
            <person name="Riley R."/>
            <person name="Nagy L.G."/>
            <person name="Koehler G."/>
            <person name="Ransdell A.S."/>
            <person name="Younus H."/>
            <person name="Chow J."/>
            <person name="Chiniquy J."/>
            <person name="Lipzen A."/>
            <person name="Tritt A."/>
            <person name="Sun H."/>
            <person name="Haridas S."/>
            <person name="LaButti K."/>
            <person name="Ohm R.A."/>
            <person name="Kues U."/>
            <person name="Blanchette R.A."/>
            <person name="Grigoriev I.V."/>
            <person name="Minto R.E."/>
            <person name="Hibbett D.S."/>
        </authorList>
    </citation>
    <scope>NUCLEOTIDE SEQUENCE [LARGE SCALE GENOMIC DNA]</scope>
    <source>
        <strain evidence="1 2">ATCC 64428</strain>
    </source>
</reference>
<organism evidence="1 2">
    <name type="scientific">Fistulina hepatica ATCC 64428</name>
    <dbReference type="NCBI Taxonomy" id="1128425"/>
    <lineage>
        <taxon>Eukaryota</taxon>
        <taxon>Fungi</taxon>
        <taxon>Dikarya</taxon>
        <taxon>Basidiomycota</taxon>
        <taxon>Agaricomycotina</taxon>
        <taxon>Agaricomycetes</taxon>
        <taxon>Agaricomycetidae</taxon>
        <taxon>Agaricales</taxon>
        <taxon>Fistulinaceae</taxon>
        <taxon>Fistulina</taxon>
    </lineage>
</organism>